<dbReference type="PANTHER" id="PTHR10361">
    <property type="entry name" value="SODIUM-BILE ACID COTRANSPORTER"/>
    <property type="match status" value="1"/>
</dbReference>
<feature type="transmembrane region" description="Helical" evidence="5">
    <location>
        <begin position="6"/>
        <end position="28"/>
    </location>
</feature>
<feature type="transmembrane region" description="Helical" evidence="5">
    <location>
        <begin position="40"/>
        <end position="63"/>
    </location>
</feature>
<sequence length="290" mass="31919">MELHIFIQIGLPVSLALIMLSMGLMLKADDFKRVTAHPKAFFIGLSAQLLLVPLLAIILLQIFNLPPLLAIGLLILSFSPGGTTSNLFSYLACGDVALSIALTTVASFITPFTIPFLTELSLQTLLGEDREILVPMGLTMKRLFIVTIVPVLIGMSWRWFKPVLADSIHPYIHRLSVILFFTVIMAMIVQQWDLMPTFLSQVGAITSVMIISAMLLGYIMAKLSGLGIQQTKTLSIEVGMQNGGMALIVTQGVLQNPTMSIVPVIYGLIMLIPILLFVWISRRHENSRTI</sequence>
<feature type="transmembrane region" description="Helical" evidence="5">
    <location>
        <begin position="96"/>
        <end position="117"/>
    </location>
</feature>
<dbReference type="EMBL" id="CACVAY010000145">
    <property type="protein sequence ID" value="CAA6827954.1"/>
    <property type="molecule type" value="Genomic_DNA"/>
</dbReference>
<evidence type="ECO:0000256" key="1">
    <source>
        <dbReference type="ARBA" id="ARBA00004141"/>
    </source>
</evidence>
<dbReference type="InterPro" id="IPR038770">
    <property type="entry name" value="Na+/solute_symporter_sf"/>
</dbReference>
<accession>A0A6S6UEC5</accession>
<dbReference type="Gene3D" id="1.20.1530.20">
    <property type="match status" value="1"/>
</dbReference>
<feature type="transmembrane region" description="Helical" evidence="5">
    <location>
        <begin position="172"/>
        <end position="192"/>
    </location>
</feature>
<feature type="transmembrane region" description="Helical" evidence="5">
    <location>
        <begin position="260"/>
        <end position="280"/>
    </location>
</feature>
<evidence type="ECO:0000256" key="3">
    <source>
        <dbReference type="ARBA" id="ARBA00022989"/>
    </source>
</evidence>
<organism evidence="6">
    <name type="scientific">uncultured Thiotrichaceae bacterium</name>
    <dbReference type="NCBI Taxonomy" id="298394"/>
    <lineage>
        <taxon>Bacteria</taxon>
        <taxon>Pseudomonadati</taxon>
        <taxon>Pseudomonadota</taxon>
        <taxon>Gammaproteobacteria</taxon>
        <taxon>Thiotrichales</taxon>
        <taxon>Thiotrichaceae</taxon>
        <taxon>environmental samples</taxon>
    </lineage>
</organism>
<keyword evidence="2 5" id="KW-0812">Transmembrane</keyword>
<evidence type="ECO:0000256" key="5">
    <source>
        <dbReference type="SAM" id="Phobius"/>
    </source>
</evidence>
<feature type="transmembrane region" description="Helical" evidence="5">
    <location>
        <begin position="198"/>
        <end position="221"/>
    </location>
</feature>
<keyword evidence="4 5" id="KW-0472">Membrane</keyword>
<dbReference type="InterPro" id="IPR004710">
    <property type="entry name" value="Bilac:Na_transpt"/>
</dbReference>
<dbReference type="InterPro" id="IPR002657">
    <property type="entry name" value="BilAc:Na_symport/Acr3"/>
</dbReference>
<keyword evidence="3 5" id="KW-1133">Transmembrane helix</keyword>
<evidence type="ECO:0008006" key="7">
    <source>
        <dbReference type="Google" id="ProtNLM"/>
    </source>
</evidence>
<dbReference type="PANTHER" id="PTHR10361:SF24">
    <property type="entry name" value="P3 PROTEIN"/>
    <property type="match status" value="1"/>
</dbReference>
<feature type="transmembrane region" description="Helical" evidence="5">
    <location>
        <begin position="69"/>
        <end position="89"/>
    </location>
</feature>
<feature type="transmembrane region" description="Helical" evidence="5">
    <location>
        <begin position="143"/>
        <end position="160"/>
    </location>
</feature>
<feature type="transmembrane region" description="Helical" evidence="5">
    <location>
        <begin position="233"/>
        <end position="254"/>
    </location>
</feature>
<evidence type="ECO:0000256" key="4">
    <source>
        <dbReference type="ARBA" id="ARBA00023136"/>
    </source>
</evidence>
<reference evidence="6" key="1">
    <citation type="submission" date="2020-01" db="EMBL/GenBank/DDBJ databases">
        <authorList>
            <person name="Meier V. D."/>
            <person name="Meier V D."/>
        </authorList>
    </citation>
    <scope>NUCLEOTIDE SEQUENCE</scope>
    <source>
        <strain evidence="6">HLG_WM_MAG_07</strain>
    </source>
</reference>
<proteinExistence type="predicted"/>
<dbReference type="GO" id="GO:0016020">
    <property type="term" value="C:membrane"/>
    <property type="evidence" value="ECO:0007669"/>
    <property type="project" value="UniProtKB-SubCell"/>
</dbReference>
<gene>
    <name evidence="6" type="ORF">HELGO_WM8762</name>
</gene>
<evidence type="ECO:0000256" key="2">
    <source>
        <dbReference type="ARBA" id="ARBA00022692"/>
    </source>
</evidence>
<comment type="subcellular location">
    <subcellularLocation>
        <location evidence="1">Membrane</location>
        <topology evidence="1">Multi-pass membrane protein</topology>
    </subcellularLocation>
</comment>
<dbReference type="Pfam" id="PF01758">
    <property type="entry name" value="SBF"/>
    <property type="match status" value="1"/>
</dbReference>
<protein>
    <recommendedName>
        <fullName evidence="7">Sodium-dependent transporter</fullName>
    </recommendedName>
</protein>
<name>A0A6S6UEC5_9GAMM</name>
<dbReference type="AlphaFoldDB" id="A0A6S6UEC5"/>
<evidence type="ECO:0000313" key="6">
    <source>
        <dbReference type="EMBL" id="CAA6827954.1"/>
    </source>
</evidence>